<name>A0A1F6EXD7_9BACT</name>
<proteinExistence type="predicted"/>
<protein>
    <submittedName>
        <fullName evidence="1">Uncharacterized protein</fullName>
    </submittedName>
</protein>
<gene>
    <name evidence="1" type="ORF">A3A36_02930</name>
</gene>
<evidence type="ECO:0000313" key="1">
    <source>
        <dbReference type="EMBL" id="OGG78279.1"/>
    </source>
</evidence>
<organism evidence="1 2">
    <name type="scientific">Candidatus Kaiserbacteria bacterium RIFCSPLOWO2_01_FULL_52_12b</name>
    <dbReference type="NCBI Taxonomy" id="1798509"/>
    <lineage>
        <taxon>Bacteria</taxon>
        <taxon>Candidatus Kaiseribacteriota</taxon>
    </lineage>
</organism>
<dbReference type="Proteomes" id="UP000178811">
    <property type="component" value="Unassembled WGS sequence"/>
</dbReference>
<accession>A0A1F6EXD7</accession>
<comment type="caution">
    <text evidence="1">The sequence shown here is derived from an EMBL/GenBank/DDBJ whole genome shotgun (WGS) entry which is preliminary data.</text>
</comment>
<dbReference type="EMBL" id="MFLW01000016">
    <property type="protein sequence ID" value="OGG78279.1"/>
    <property type="molecule type" value="Genomic_DNA"/>
</dbReference>
<sequence>MFQRRKCRITAILPMAFLNCISGLPIQDGNIILDVRMTMTKTAMQWSEALGSGAINRVLLGQM</sequence>
<reference evidence="1 2" key="1">
    <citation type="journal article" date="2016" name="Nat. Commun.">
        <title>Thousands of microbial genomes shed light on interconnected biogeochemical processes in an aquifer system.</title>
        <authorList>
            <person name="Anantharaman K."/>
            <person name="Brown C.T."/>
            <person name="Hug L.A."/>
            <person name="Sharon I."/>
            <person name="Castelle C.J."/>
            <person name="Probst A.J."/>
            <person name="Thomas B.C."/>
            <person name="Singh A."/>
            <person name="Wilkins M.J."/>
            <person name="Karaoz U."/>
            <person name="Brodie E.L."/>
            <person name="Williams K.H."/>
            <person name="Hubbard S.S."/>
            <person name="Banfield J.F."/>
        </authorList>
    </citation>
    <scope>NUCLEOTIDE SEQUENCE [LARGE SCALE GENOMIC DNA]</scope>
</reference>
<evidence type="ECO:0000313" key="2">
    <source>
        <dbReference type="Proteomes" id="UP000178811"/>
    </source>
</evidence>
<dbReference type="AlphaFoldDB" id="A0A1F6EXD7"/>